<organism evidence="2">
    <name type="scientific">marine sediment metagenome</name>
    <dbReference type="NCBI Taxonomy" id="412755"/>
    <lineage>
        <taxon>unclassified sequences</taxon>
        <taxon>metagenomes</taxon>
        <taxon>ecological metagenomes</taxon>
    </lineage>
</organism>
<dbReference type="InterPro" id="IPR002645">
    <property type="entry name" value="STAS_dom"/>
</dbReference>
<reference evidence="2" key="1">
    <citation type="journal article" date="2015" name="Nature">
        <title>Complex archaea that bridge the gap between prokaryotes and eukaryotes.</title>
        <authorList>
            <person name="Spang A."/>
            <person name="Saw J.H."/>
            <person name="Jorgensen S.L."/>
            <person name="Zaremba-Niedzwiedzka K."/>
            <person name="Martijn J."/>
            <person name="Lind A.E."/>
            <person name="van Eijk R."/>
            <person name="Schleper C."/>
            <person name="Guy L."/>
            <person name="Ettema T.J."/>
        </authorList>
    </citation>
    <scope>NUCLEOTIDE SEQUENCE</scope>
</reference>
<dbReference type="SUPFAM" id="SSF52091">
    <property type="entry name" value="SpoIIaa-like"/>
    <property type="match status" value="1"/>
</dbReference>
<dbReference type="PROSITE" id="PS50801">
    <property type="entry name" value="STAS"/>
    <property type="match status" value="1"/>
</dbReference>
<evidence type="ECO:0000313" key="2">
    <source>
        <dbReference type="EMBL" id="KKM04640.1"/>
    </source>
</evidence>
<accession>A0A0F9H0S5</accession>
<comment type="caution">
    <text evidence="2">The sequence shown here is derived from an EMBL/GenBank/DDBJ whole genome shotgun (WGS) entry which is preliminary data.</text>
</comment>
<dbReference type="InterPro" id="IPR036513">
    <property type="entry name" value="STAS_dom_sf"/>
</dbReference>
<dbReference type="EMBL" id="LAZR01016409">
    <property type="protein sequence ID" value="KKM04640.1"/>
    <property type="molecule type" value="Genomic_DNA"/>
</dbReference>
<dbReference type="Gene3D" id="3.30.750.24">
    <property type="entry name" value="STAS domain"/>
    <property type="match status" value="1"/>
</dbReference>
<dbReference type="Pfam" id="PF13466">
    <property type="entry name" value="STAS_2"/>
    <property type="match status" value="1"/>
</dbReference>
<protein>
    <recommendedName>
        <fullName evidence="1">STAS domain-containing protein</fullName>
    </recommendedName>
</protein>
<evidence type="ECO:0000259" key="1">
    <source>
        <dbReference type="PROSITE" id="PS50801"/>
    </source>
</evidence>
<dbReference type="InterPro" id="IPR058548">
    <property type="entry name" value="MlaB-like_STAS"/>
</dbReference>
<sequence>MLDSVIELSCGESATIAKASLFYSQMLSAMAEGQAIQVDLSQIERIDTSIIQLFYAFHKDAQLQNLVIIWLNPSQVFQDTVGMLGMGTFYA</sequence>
<proteinExistence type="predicted"/>
<dbReference type="AlphaFoldDB" id="A0A0F9H0S5"/>
<feature type="domain" description="STAS" evidence="1">
    <location>
        <begin position="1"/>
        <end position="91"/>
    </location>
</feature>
<gene>
    <name evidence="2" type="ORF">LCGC14_1762200</name>
</gene>
<name>A0A0F9H0S5_9ZZZZ</name>